<evidence type="ECO:0000256" key="1">
    <source>
        <dbReference type="SAM" id="Phobius"/>
    </source>
</evidence>
<feature type="transmembrane region" description="Helical" evidence="1">
    <location>
        <begin position="122"/>
        <end position="155"/>
    </location>
</feature>
<name>A0A2Z6G9S6_9PROT</name>
<dbReference type="Proteomes" id="UP000033070">
    <property type="component" value="Chromosome"/>
</dbReference>
<evidence type="ECO:0008006" key="4">
    <source>
        <dbReference type="Google" id="ProtNLM"/>
    </source>
</evidence>
<reference evidence="2 3" key="1">
    <citation type="submission" date="2018-06" db="EMBL/GenBank/DDBJ databases">
        <title>OYT1 Genome Sequencing.</title>
        <authorList>
            <person name="Kato S."/>
            <person name="Itoh T."/>
            <person name="Ohkuma M."/>
        </authorList>
    </citation>
    <scope>NUCLEOTIDE SEQUENCE [LARGE SCALE GENOMIC DNA]</scope>
    <source>
        <strain evidence="2 3">OYT1</strain>
    </source>
</reference>
<keyword evidence="1" id="KW-0812">Transmembrane</keyword>
<feature type="transmembrane region" description="Helical" evidence="1">
    <location>
        <begin position="90"/>
        <end position="110"/>
    </location>
</feature>
<dbReference type="OrthoDB" id="7728002at2"/>
<dbReference type="AlphaFoldDB" id="A0A2Z6G9S6"/>
<gene>
    <name evidence="2" type="ORF">OYT1_ch0587</name>
</gene>
<feature type="transmembrane region" description="Helical" evidence="1">
    <location>
        <begin position="357"/>
        <end position="376"/>
    </location>
</feature>
<dbReference type="KEGG" id="fam:OYT1_ch0587"/>
<protein>
    <recommendedName>
        <fullName evidence="4">Glycosyltransferase RgtA/B/C/D-like domain-containing protein</fullName>
    </recommendedName>
</protein>
<accession>A0A2Z6G9S6</accession>
<keyword evidence="3" id="KW-1185">Reference proteome</keyword>
<dbReference type="RefSeq" id="WP_062625433.1">
    <property type="nucleotide sequence ID" value="NZ_AP018738.1"/>
</dbReference>
<sequence>MRKQQEKESFFINPQTGLVFMFALAALGIASWWPIYHNFVSELAIDRWSKIIEAYASEDFRVEDIRLLYPHLTNLLLLLFYPTTGLIKFAAPYLISCIFGAGLLALWNFHLREKNYTLRDRIILMALVAIHPYFLWGVTDGLLGGLSLLMFYLLYLSSVRLIKEADARSFIMLGVVFGVYFFVDERTLFIFVAFLPLLPLIAPRNMLKASPSSVYLIIAMPLVLSVVSWVVYLSFVLDEGAWHYMSSPGESFRGAWHQVAEIEWLRDYGGSFFSSLLASIVVGLISYPVVLWLVWRARRHIKLLRDIEALLVHLSTATALATATFFLAHPADMLYLTAAGVMAAIVLLPREIRWYRGGLFLMLLISAIGGWVSLSWKPTVEMQRWTKAMSGEVLPSYFPEDVALGHWLDKNRMPTMVDEHAAFRALVTRGDSDGLMLSFTQDFKKMLQKDVPTADQVVVRDPQYIHGDRTSYGSEVFTQRLPDGVTQRYHDMYSHGMDGYHLVYDQGHWRVYRRNEASPLDGSDSFTLTQAESLRIK</sequence>
<keyword evidence="1" id="KW-0472">Membrane</keyword>
<keyword evidence="1" id="KW-1133">Transmembrane helix</keyword>
<proteinExistence type="predicted"/>
<feature type="transmembrane region" description="Helical" evidence="1">
    <location>
        <begin position="167"/>
        <end position="183"/>
    </location>
</feature>
<dbReference type="EMBL" id="AP018738">
    <property type="protein sequence ID" value="BBE50154.1"/>
    <property type="molecule type" value="Genomic_DNA"/>
</dbReference>
<feature type="transmembrane region" description="Helical" evidence="1">
    <location>
        <begin position="307"/>
        <end position="327"/>
    </location>
</feature>
<evidence type="ECO:0000313" key="2">
    <source>
        <dbReference type="EMBL" id="BBE50154.1"/>
    </source>
</evidence>
<feature type="transmembrane region" description="Helical" evidence="1">
    <location>
        <begin position="12"/>
        <end position="33"/>
    </location>
</feature>
<feature type="transmembrane region" description="Helical" evidence="1">
    <location>
        <begin position="333"/>
        <end position="350"/>
    </location>
</feature>
<feature type="transmembrane region" description="Helical" evidence="1">
    <location>
        <begin position="214"/>
        <end position="237"/>
    </location>
</feature>
<organism evidence="2 3">
    <name type="scientific">Ferriphaselus amnicola</name>
    <dbReference type="NCBI Taxonomy" id="1188319"/>
    <lineage>
        <taxon>Bacteria</taxon>
        <taxon>Pseudomonadati</taxon>
        <taxon>Pseudomonadota</taxon>
        <taxon>Betaproteobacteria</taxon>
        <taxon>Nitrosomonadales</taxon>
        <taxon>Gallionellaceae</taxon>
        <taxon>Ferriphaselus</taxon>
    </lineage>
</organism>
<evidence type="ECO:0000313" key="3">
    <source>
        <dbReference type="Proteomes" id="UP000033070"/>
    </source>
</evidence>
<dbReference type="STRING" id="1188319.OYT1_00165"/>
<feature type="transmembrane region" description="Helical" evidence="1">
    <location>
        <begin position="272"/>
        <end position="295"/>
    </location>
</feature>